<feature type="signal peptide" evidence="1">
    <location>
        <begin position="1"/>
        <end position="32"/>
    </location>
</feature>
<accession>A0ABR8YLS7</accession>
<dbReference type="PIRSF" id="PIRSF002741">
    <property type="entry name" value="MppA"/>
    <property type="match status" value="1"/>
</dbReference>
<protein>
    <submittedName>
        <fullName evidence="3">TIGR04028 family ABC transporter substrate-binding protein</fullName>
    </submittedName>
</protein>
<dbReference type="NCBIfam" id="TIGR04028">
    <property type="entry name" value="SBP_KPN_01854"/>
    <property type="match status" value="1"/>
</dbReference>
<dbReference type="InterPro" id="IPR039424">
    <property type="entry name" value="SBP_5"/>
</dbReference>
<dbReference type="InterPro" id="IPR030678">
    <property type="entry name" value="Peptide/Ni-bd"/>
</dbReference>
<dbReference type="SUPFAM" id="SSF53850">
    <property type="entry name" value="Periplasmic binding protein-like II"/>
    <property type="match status" value="1"/>
</dbReference>
<feature type="domain" description="Solute-binding protein family 5" evidence="2">
    <location>
        <begin position="89"/>
        <end position="434"/>
    </location>
</feature>
<dbReference type="EMBL" id="JACSQC010000008">
    <property type="protein sequence ID" value="MBD8045210.1"/>
    <property type="molecule type" value="Genomic_DNA"/>
</dbReference>
<dbReference type="Gene3D" id="3.40.190.10">
    <property type="entry name" value="Periplasmic binding protein-like II"/>
    <property type="match status" value="1"/>
</dbReference>
<evidence type="ECO:0000313" key="3">
    <source>
        <dbReference type="EMBL" id="MBD8045210.1"/>
    </source>
</evidence>
<dbReference type="Pfam" id="PF00496">
    <property type="entry name" value="SBP_bac_5"/>
    <property type="match status" value="1"/>
</dbReference>
<keyword evidence="4" id="KW-1185">Reference proteome</keyword>
<dbReference type="PROSITE" id="PS51257">
    <property type="entry name" value="PROKAR_LIPOPROTEIN"/>
    <property type="match status" value="1"/>
</dbReference>
<organism evidence="3 4">
    <name type="scientific">Arthrobacter pullicola</name>
    <dbReference type="NCBI Taxonomy" id="2762224"/>
    <lineage>
        <taxon>Bacteria</taxon>
        <taxon>Bacillati</taxon>
        <taxon>Actinomycetota</taxon>
        <taxon>Actinomycetes</taxon>
        <taxon>Micrococcales</taxon>
        <taxon>Micrococcaceae</taxon>
        <taxon>Arthrobacter</taxon>
    </lineage>
</organism>
<proteinExistence type="predicted"/>
<dbReference type="RefSeq" id="WP_191748898.1">
    <property type="nucleotide sequence ID" value="NZ_JACSQC010000008.1"/>
</dbReference>
<dbReference type="Proteomes" id="UP000652763">
    <property type="component" value="Unassembled WGS sequence"/>
</dbReference>
<comment type="caution">
    <text evidence="3">The sequence shown here is derived from an EMBL/GenBank/DDBJ whole genome shotgun (WGS) entry which is preliminary data.</text>
</comment>
<gene>
    <name evidence="3" type="ORF">H9638_15470</name>
</gene>
<name>A0ABR8YLS7_9MICC</name>
<dbReference type="Gene3D" id="3.10.105.10">
    <property type="entry name" value="Dipeptide-binding Protein, Domain 3"/>
    <property type="match status" value="1"/>
</dbReference>
<evidence type="ECO:0000259" key="2">
    <source>
        <dbReference type="Pfam" id="PF00496"/>
    </source>
</evidence>
<dbReference type="CDD" id="cd08492">
    <property type="entry name" value="PBP2_NikA_DppA_OppA_like_15"/>
    <property type="match status" value="1"/>
</dbReference>
<dbReference type="InterPro" id="IPR000914">
    <property type="entry name" value="SBP_5_dom"/>
</dbReference>
<dbReference type="PANTHER" id="PTHR30290">
    <property type="entry name" value="PERIPLASMIC BINDING COMPONENT OF ABC TRANSPORTER"/>
    <property type="match status" value="1"/>
</dbReference>
<evidence type="ECO:0000313" key="4">
    <source>
        <dbReference type="Proteomes" id="UP000652763"/>
    </source>
</evidence>
<reference evidence="3 4" key="1">
    <citation type="submission" date="2020-08" db="EMBL/GenBank/DDBJ databases">
        <title>A Genomic Blueprint of the Chicken Gut Microbiome.</title>
        <authorList>
            <person name="Gilroy R."/>
            <person name="Ravi A."/>
            <person name="Getino M."/>
            <person name="Pursley I."/>
            <person name="Horton D.L."/>
            <person name="Alikhan N.-F."/>
            <person name="Baker D."/>
            <person name="Gharbi K."/>
            <person name="Hall N."/>
            <person name="Watson M."/>
            <person name="Adriaenssens E.M."/>
            <person name="Foster-Nyarko E."/>
            <person name="Jarju S."/>
            <person name="Secka A."/>
            <person name="Antonio M."/>
            <person name="Oren A."/>
            <person name="Chaudhuri R."/>
            <person name="La Ragione R.M."/>
            <person name="Hildebrand F."/>
            <person name="Pallen M.J."/>
        </authorList>
    </citation>
    <scope>NUCLEOTIDE SEQUENCE [LARGE SCALE GENOMIC DNA]</scope>
    <source>
        <strain evidence="3 4">Sa2BUA2</strain>
    </source>
</reference>
<sequence>MVFRKPVRTITAGIAALTLAIVVAGCGTSTEAASPAENSGNPVTGGTLVYLEQQAHTNLYPPSGGFYPNGGILNQITDKLTFQNPETLEIEPWLAESWTSNPELTEYTFKLRSGVTFSDGTPVDAAAVARNFDTYGLGNKALNQPVSEVINNYDHSEVIDPLTVRFHFKKSSPGFLQGTATIGSGIVSVSTLDRNFDELGDATNIIGSGPFTVASEVLGKELVLEARQDYTWGPVNAEHQGRAYLDSVKIIVTPEDSVRTGSLLAGQGDLIRQVQAYDEKQVEAQNFTIHAPGSRGVNDSIVFRPDNALVSDVRVRQALLKATDTNEIVETIFSENYPVATSVLAKAAAGYVDLSDKLGHDPEKAKELLDEAGWEEGADGIRTKDGVQLSLTIYESLPQPQNKAVLQLVAQQWEKVGVKLNVLAGDTGSKTVDNLDPDKTPVSVAMVGRADPDVIKSQFHPANRDALLQLGGSSQSVKSFVDEKLNSLLETQSARTDPEQRLRDVADIQNHLIDQALVIPIFEEPQVFASAPYLHGLAFEAVGRPSLYGVWLDKD</sequence>
<evidence type="ECO:0000256" key="1">
    <source>
        <dbReference type="SAM" id="SignalP"/>
    </source>
</evidence>
<dbReference type="InterPro" id="IPR023920">
    <property type="entry name" value="ABC_transptr_sub-bd_KPN01854"/>
</dbReference>
<feature type="chain" id="PRO_5045125514" evidence="1">
    <location>
        <begin position="33"/>
        <end position="555"/>
    </location>
</feature>
<keyword evidence="1" id="KW-0732">Signal</keyword>